<dbReference type="KEGG" id="sqz:FQU76_19170"/>
<sequence>MRRHGIRTAFTGGAAVIALLATGCSDSDSDSDSGSGSGAEPDPKVKTQRIGAAGGACDLPFTFDTPADWKVAAVNTEAMGDFTVGMAEMVCELDARHAGTSGFVRLWNDPTETATTRLVLERFVADSRLEKVRNVEYRELKAGPYKAVEVTFDGYNSLFESDQKELHLAFPTAEGFTVIDIDSQHPVAYKELLPEYERIRKTLRES</sequence>
<dbReference type="RefSeq" id="WP_146481582.1">
    <property type="nucleotide sequence ID" value="NZ_CP042266.1"/>
</dbReference>
<feature type="region of interest" description="Disordered" evidence="1">
    <location>
        <begin position="26"/>
        <end position="46"/>
    </location>
</feature>
<dbReference type="InterPro" id="IPR044058">
    <property type="entry name" value="Lipoprotein_23"/>
</dbReference>
<dbReference type="Proteomes" id="UP000320580">
    <property type="component" value="Chromosome"/>
</dbReference>
<proteinExistence type="predicted"/>
<evidence type="ECO:0000256" key="1">
    <source>
        <dbReference type="SAM" id="MobiDB-lite"/>
    </source>
</evidence>
<keyword evidence="3" id="KW-1185">Reference proteome</keyword>
<evidence type="ECO:0008006" key="4">
    <source>
        <dbReference type="Google" id="ProtNLM"/>
    </source>
</evidence>
<accession>A0A5B8JL83</accession>
<dbReference type="Pfam" id="PF18966">
    <property type="entry name" value="Lipoprotein_23"/>
    <property type="match status" value="1"/>
</dbReference>
<dbReference type="AlphaFoldDB" id="A0A5B8JL83"/>
<reference evidence="2 3" key="1">
    <citation type="submission" date="2019-07" db="EMBL/GenBank/DDBJ databases">
        <authorList>
            <person name="Zhu P."/>
        </authorList>
    </citation>
    <scope>NUCLEOTIDE SEQUENCE [LARGE SCALE GENOMIC DNA]</scope>
    <source>
        <strain evidence="2 3">SSL-25</strain>
    </source>
</reference>
<protein>
    <recommendedName>
        <fullName evidence="4">Lipoprotein</fullName>
    </recommendedName>
</protein>
<gene>
    <name evidence="2" type="ORF">FQU76_19170</name>
</gene>
<dbReference type="PROSITE" id="PS51257">
    <property type="entry name" value="PROKAR_LIPOPROTEIN"/>
    <property type="match status" value="1"/>
</dbReference>
<dbReference type="EMBL" id="CP042266">
    <property type="protein sequence ID" value="QDY78263.1"/>
    <property type="molecule type" value="Genomic_DNA"/>
</dbReference>
<evidence type="ECO:0000313" key="2">
    <source>
        <dbReference type="EMBL" id="QDY78263.1"/>
    </source>
</evidence>
<dbReference type="OrthoDB" id="3695526at2"/>
<name>A0A5B8JL83_9ACTN</name>
<evidence type="ECO:0000313" key="3">
    <source>
        <dbReference type="Proteomes" id="UP000320580"/>
    </source>
</evidence>
<organism evidence="2 3">
    <name type="scientific">Streptomyces qinzhouensis</name>
    <dbReference type="NCBI Taxonomy" id="2599401"/>
    <lineage>
        <taxon>Bacteria</taxon>
        <taxon>Bacillati</taxon>
        <taxon>Actinomycetota</taxon>
        <taxon>Actinomycetes</taxon>
        <taxon>Kitasatosporales</taxon>
        <taxon>Streptomycetaceae</taxon>
        <taxon>Streptomyces</taxon>
    </lineage>
</organism>